<dbReference type="InterPro" id="IPR035906">
    <property type="entry name" value="MetI-like_sf"/>
</dbReference>
<dbReference type="InterPro" id="IPR017664">
    <property type="entry name" value="AminoethylPonate_ABC_perm-1"/>
</dbReference>
<feature type="transmembrane region" description="Helical" evidence="5">
    <location>
        <begin position="464"/>
        <end position="483"/>
    </location>
</feature>
<keyword evidence="4 5" id="KW-0472">Membrane</keyword>
<dbReference type="PANTHER" id="PTHR43496">
    <property type="entry name" value="PROTEIN LPLB"/>
    <property type="match status" value="1"/>
</dbReference>
<evidence type="ECO:0000256" key="1">
    <source>
        <dbReference type="ARBA" id="ARBA00004651"/>
    </source>
</evidence>
<feature type="transmembrane region" description="Helical" evidence="5">
    <location>
        <begin position="186"/>
        <end position="206"/>
    </location>
</feature>
<proteinExistence type="inferred from homology"/>
<feature type="transmembrane region" description="Helical" evidence="5">
    <location>
        <begin position="495"/>
        <end position="518"/>
    </location>
</feature>
<dbReference type="AlphaFoldDB" id="A0A2P7SAJ3"/>
<comment type="similarity">
    <text evidence="5">Belongs to the binding-protein-dependent transport system permease family.</text>
</comment>
<evidence type="ECO:0000256" key="2">
    <source>
        <dbReference type="ARBA" id="ARBA00022692"/>
    </source>
</evidence>
<keyword evidence="3 5" id="KW-1133">Transmembrane helix</keyword>
<reference evidence="7 8" key="1">
    <citation type="submission" date="2018-03" db="EMBL/GenBank/DDBJ databases">
        <title>The draft genome of Mesorhizobium sp. 6GN-30.</title>
        <authorList>
            <person name="Liu L."/>
            <person name="Li L."/>
            <person name="Wang T."/>
            <person name="Zhang X."/>
            <person name="Liang L."/>
        </authorList>
    </citation>
    <scope>NUCLEOTIDE SEQUENCE [LARGE SCALE GENOMIC DNA]</scope>
    <source>
        <strain evidence="7 8">6GN30</strain>
    </source>
</reference>
<feature type="transmembrane region" description="Helical" evidence="5">
    <location>
        <begin position="29"/>
        <end position="48"/>
    </location>
</feature>
<feature type="domain" description="ABC transmembrane type-1" evidence="6">
    <location>
        <begin position="180"/>
        <end position="377"/>
    </location>
</feature>
<gene>
    <name evidence="7" type="ORF">C7I84_12860</name>
</gene>
<evidence type="ECO:0000256" key="4">
    <source>
        <dbReference type="ARBA" id="ARBA00023136"/>
    </source>
</evidence>
<dbReference type="SUPFAM" id="SSF161098">
    <property type="entry name" value="MetI-like"/>
    <property type="match status" value="2"/>
</dbReference>
<dbReference type="Gene3D" id="1.10.3720.10">
    <property type="entry name" value="MetI-like"/>
    <property type="match status" value="2"/>
</dbReference>
<dbReference type="CDD" id="cd06261">
    <property type="entry name" value="TM_PBP2"/>
    <property type="match status" value="2"/>
</dbReference>
<protein>
    <submittedName>
        <fullName evidence="7">Putative 2-aminoethylphosphonate ABC transporter permease subunit</fullName>
    </submittedName>
</protein>
<comment type="caution">
    <text evidence="7">The sequence shown here is derived from an EMBL/GenBank/DDBJ whole genome shotgun (WGS) entry which is preliminary data.</text>
</comment>
<feature type="transmembrane region" description="Helical" evidence="5">
    <location>
        <begin position="641"/>
        <end position="661"/>
    </location>
</feature>
<dbReference type="RefSeq" id="WP_106772598.1">
    <property type="nucleotide sequence ID" value="NZ_PXYK01000011.1"/>
</dbReference>
<dbReference type="Proteomes" id="UP000241229">
    <property type="component" value="Unassembled WGS sequence"/>
</dbReference>
<dbReference type="OrthoDB" id="7056428at2"/>
<feature type="domain" description="ABC transmembrane type-1" evidence="6">
    <location>
        <begin position="458"/>
        <end position="653"/>
    </location>
</feature>
<keyword evidence="2 5" id="KW-0812">Transmembrane</keyword>
<keyword evidence="8" id="KW-1185">Reference proteome</keyword>
<evidence type="ECO:0000256" key="5">
    <source>
        <dbReference type="RuleBase" id="RU363032"/>
    </source>
</evidence>
<feature type="transmembrane region" description="Helical" evidence="5">
    <location>
        <begin position="577"/>
        <end position="599"/>
    </location>
</feature>
<dbReference type="Pfam" id="PF00528">
    <property type="entry name" value="BPD_transp_1"/>
    <property type="match status" value="2"/>
</dbReference>
<dbReference type="PROSITE" id="PS50928">
    <property type="entry name" value="ABC_TM1"/>
    <property type="match status" value="2"/>
</dbReference>
<dbReference type="InterPro" id="IPR000515">
    <property type="entry name" value="MetI-like"/>
</dbReference>
<dbReference type="GO" id="GO:0005886">
    <property type="term" value="C:plasma membrane"/>
    <property type="evidence" value="ECO:0007669"/>
    <property type="project" value="UniProtKB-SubCell"/>
</dbReference>
<dbReference type="EMBL" id="PXYK01000011">
    <property type="protein sequence ID" value="PSJ59523.1"/>
    <property type="molecule type" value="Genomic_DNA"/>
</dbReference>
<keyword evidence="5" id="KW-0813">Transport</keyword>
<dbReference type="GO" id="GO:0055085">
    <property type="term" value="P:transmembrane transport"/>
    <property type="evidence" value="ECO:0007669"/>
    <property type="project" value="InterPro"/>
</dbReference>
<dbReference type="NCBIfam" id="TIGR03262">
    <property type="entry name" value="PhnU2"/>
    <property type="match status" value="1"/>
</dbReference>
<feature type="transmembrane region" description="Helical" evidence="5">
    <location>
        <begin position="358"/>
        <end position="376"/>
    </location>
</feature>
<name>A0A2P7SAJ3_9HYPH</name>
<sequence length="669" mass="72958">MSVAALALPAGRAPRQSIARDDLVKRGLMVAISLYLVLSLAAPLYVMLSKSLSTYRFDLKQFELQVSDATGTVWSEPASAEALNARLSAATADDLRAGSDSRLAATKFVEDFSFRSPVRYRLRGTEEGARWLVGSAPGGGTAWQEFDSNTFRRVMLRPVQSYGLDNFVSYFSTPALSNSIRNSALMATISTAITIAVAFGLAYALNRSTMPFKGFFRLVTAIPILVPSLLPGIALVYLFGNQGLLKGLMMGYSIYGPIGIVIGSVFFTLPHAFLIISTALSVADARHYEAAASLRASRWRTFWTVTVPGARFGIVSAAFVVFTLVITDFGLPKVIGGQYNMLAVDIYKQVIGQQNFEMGAVVSVILLIPAVLAFVVDRIVQRRQVALLSARAVPYRPKPNRRFDMLCLAWCAFVAVFLVGIIGICQLAALVKLWPYDMSLGLKNYAFDLMDGGGWAAYWNSIEMALLTAVVGTVVVFTGAYMVEKTKGFATGRAAFHFLAMLPMAVPGMVLGLAYIFFFNNPANPLNPIYGTMAILVVCTVTHFYTVSHLTALTALKQMDAEFEPVAESLRQPFHRLFFKVTVPVCLPAILDISIYLFVNAMTTVSAVVFLYSTQTQLASVAVLNMDDAGDIAPAAAMGMMIFYTNVVARLVHALLSRLLLARSQAWRR</sequence>
<feature type="transmembrane region" description="Helical" evidence="5">
    <location>
        <begin position="301"/>
        <end position="326"/>
    </location>
</feature>
<evidence type="ECO:0000313" key="7">
    <source>
        <dbReference type="EMBL" id="PSJ59523.1"/>
    </source>
</evidence>
<feature type="transmembrane region" description="Helical" evidence="5">
    <location>
        <begin position="218"/>
        <end position="240"/>
    </location>
</feature>
<feature type="transmembrane region" description="Helical" evidence="5">
    <location>
        <begin position="252"/>
        <end position="280"/>
    </location>
</feature>
<evidence type="ECO:0000313" key="8">
    <source>
        <dbReference type="Proteomes" id="UP000241229"/>
    </source>
</evidence>
<evidence type="ECO:0000259" key="6">
    <source>
        <dbReference type="PROSITE" id="PS50928"/>
    </source>
</evidence>
<comment type="subcellular location">
    <subcellularLocation>
        <location evidence="1 5">Cell membrane</location>
        <topology evidence="1 5">Multi-pass membrane protein</topology>
    </subcellularLocation>
</comment>
<evidence type="ECO:0000256" key="3">
    <source>
        <dbReference type="ARBA" id="ARBA00022989"/>
    </source>
</evidence>
<feature type="transmembrane region" description="Helical" evidence="5">
    <location>
        <begin position="406"/>
        <end position="431"/>
    </location>
</feature>
<dbReference type="PANTHER" id="PTHR43496:SF1">
    <property type="entry name" value="POLYGALACTURONAN_RHAMNOGALACTURONAN TRANSPORT SYSTEM PERMEASE PROTEIN YTEP"/>
    <property type="match status" value="1"/>
</dbReference>
<feature type="transmembrane region" description="Helical" evidence="5">
    <location>
        <begin position="530"/>
        <end position="556"/>
    </location>
</feature>
<accession>A0A2P7SAJ3</accession>
<organism evidence="7 8">
    <name type="scientific">Kumtagia ephedrae</name>
    <dbReference type="NCBI Taxonomy" id="2116701"/>
    <lineage>
        <taxon>Bacteria</taxon>
        <taxon>Pseudomonadati</taxon>
        <taxon>Pseudomonadota</taxon>
        <taxon>Alphaproteobacteria</taxon>
        <taxon>Hyphomicrobiales</taxon>
        <taxon>Phyllobacteriaceae</taxon>
        <taxon>Kumtagia</taxon>
    </lineage>
</organism>